<dbReference type="SUPFAM" id="SSF52467">
    <property type="entry name" value="DHS-like NAD/FAD-binding domain"/>
    <property type="match status" value="1"/>
</dbReference>
<dbReference type="GO" id="GO:0003984">
    <property type="term" value="F:acetolactate synthase activity"/>
    <property type="evidence" value="ECO:0007669"/>
    <property type="project" value="TreeGrafter"/>
</dbReference>
<evidence type="ECO:0000256" key="1">
    <source>
        <dbReference type="ARBA" id="ARBA00007812"/>
    </source>
</evidence>
<dbReference type="AlphaFoldDB" id="Q0PHX7"/>
<dbReference type="Pfam" id="PF02775">
    <property type="entry name" value="TPP_enzyme_C"/>
    <property type="match status" value="1"/>
</dbReference>
<dbReference type="CDD" id="cd00568">
    <property type="entry name" value="TPP_enzymes"/>
    <property type="match status" value="1"/>
</dbReference>
<dbReference type="GO" id="GO:0005948">
    <property type="term" value="C:acetolactate synthase complex"/>
    <property type="evidence" value="ECO:0007669"/>
    <property type="project" value="TreeGrafter"/>
</dbReference>
<evidence type="ECO:0000256" key="3">
    <source>
        <dbReference type="RuleBase" id="RU362132"/>
    </source>
</evidence>
<dbReference type="PANTHER" id="PTHR18968">
    <property type="entry name" value="THIAMINE PYROPHOSPHATE ENZYMES"/>
    <property type="match status" value="1"/>
</dbReference>
<dbReference type="GO" id="GO:0050660">
    <property type="term" value="F:flavin adenine dinucleotide binding"/>
    <property type="evidence" value="ECO:0007669"/>
    <property type="project" value="TreeGrafter"/>
</dbReference>
<dbReference type="Pfam" id="PF02776">
    <property type="entry name" value="TPP_enzyme_N"/>
    <property type="match status" value="1"/>
</dbReference>
<dbReference type="GO" id="GO:0030976">
    <property type="term" value="F:thiamine pyrophosphate binding"/>
    <property type="evidence" value="ECO:0007669"/>
    <property type="project" value="InterPro"/>
</dbReference>
<dbReference type="GO" id="GO:0009099">
    <property type="term" value="P:L-valine biosynthetic process"/>
    <property type="evidence" value="ECO:0007669"/>
    <property type="project" value="TreeGrafter"/>
</dbReference>
<reference evidence="7" key="1">
    <citation type="submission" date="2006-06" db="EMBL/GenBank/DDBJ databases">
        <title>LGLA, the large glycolipid of Spirochaeta aurantia.</title>
        <authorList>
            <person name="Paul C.J."/>
            <person name="Vinogradov E."/>
            <person name="Tapping R.I."/>
            <person name="Perry M.B."/>
            <person name="Moyles D."/>
            <person name="Kropinski A.M."/>
        </authorList>
    </citation>
    <scope>NUCLEOTIDE SEQUENCE</scope>
</reference>
<dbReference type="GO" id="GO:0009097">
    <property type="term" value="P:isoleucine biosynthetic process"/>
    <property type="evidence" value="ECO:0007669"/>
    <property type="project" value="TreeGrafter"/>
</dbReference>
<dbReference type="InterPro" id="IPR011766">
    <property type="entry name" value="TPP_enzyme_TPP-bd"/>
</dbReference>
<evidence type="ECO:0000313" key="7">
    <source>
        <dbReference type="EMBL" id="ABH03014.1"/>
    </source>
</evidence>
<evidence type="ECO:0000259" key="5">
    <source>
        <dbReference type="Pfam" id="PF02775"/>
    </source>
</evidence>
<organism evidence="7">
    <name type="scientific">Spirochaeta aurantia</name>
    <dbReference type="NCBI Taxonomy" id="147"/>
    <lineage>
        <taxon>Bacteria</taxon>
        <taxon>Pseudomonadati</taxon>
        <taxon>Spirochaetota</taxon>
        <taxon>Spirochaetia</taxon>
        <taxon>Spirochaetales</taxon>
        <taxon>Spirochaetaceae</taxon>
        <taxon>Spirochaeta</taxon>
    </lineage>
</organism>
<evidence type="ECO:0000259" key="6">
    <source>
        <dbReference type="Pfam" id="PF02776"/>
    </source>
</evidence>
<dbReference type="CDD" id="cd07035">
    <property type="entry name" value="TPP_PYR_POX_like"/>
    <property type="match status" value="1"/>
</dbReference>
<dbReference type="PANTHER" id="PTHR18968:SF142">
    <property type="entry name" value="ACETOLACTATE SYNTHASE"/>
    <property type="match status" value="1"/>
</dbReference>
<name>Q0PHX7_SPIAU</name>
<dbReference type="InterPro" id="IPR045229">
    <property type="entry name" value="TPP_enz"/>
</dbReference>
<dbReference type="EMBL" id="DQ832182">
    <property type="protein sequence ID" value="ABH03014.1"/>
    <property type="molecule type" value="Genomic_DNA"/>
</dbReference>
<dbReference type="Gene3D" id="3.40.50.970">
    <property type="match status" value="2"/>
</dbReference>
<comment type="similarity">
    <text evidence="1 3">Belongs to the TPP enzyme family.</text>
</comment>
<dbReference type="InterPro" id="IPR029035">
    <property type="entry name" value="DHS-like_NAD/FAD-binding_dom"/>
</dbReference>
<sequence length="613" mass="67450">METPIDPVVKVSDQIALFLKAKGIRHVFGIIGSANAHIFDSIDRLGFTQIVCVHHEQAATMAMQTYYRTSGVITAAIVTAGGGSTNAITGVVSAWADSIPGIVISGQENSKYIKSMGPMRMWGIQGYDSTLMVKSVTKYAARVMDASRTLLELETAYVEASSGRPGPVWLDFPMDIQGTRLPQSAYLQSDLPVPTSARAQEGSLAEVLSLLATSKRPLFWFGNGIRLAQGVEELKQLIERIPIPFLLSWAGSDLIDNDHPRHFGRAGVYGQRSSNFILQNADLVVAVGTRLSISMIGYEQSELVRSGRLVYVDIDELELEKITKPNTLKVCSDAKAFISDLLVAYDKGEMTMDPPSSWMDYCSDVRKDYPWLGPEHRDTNGYINSYAFLSRFSQHFKPDQHITTDMGTALLSGHQILKLTQQQRLMTSTGLGEMGYALPAAIGMSFARDGGEVLCLNCDGGMMMNLQELQTISHHHLPIKTIVFNNDGYLMIKHTQKNLFKGHYTATNEASGVTCPSFEKVAAAFDLPYLSIRTWEEFDSVIPALQAAPGPILCEVFMDPEQYFFPKLGLVANPDGTIVSPPLEDLSPLLPRDELSRVMLNGLHPKSTSIQVK</sequence>
<dbReference type="SUPFAM" id="SSF52518">
    <property type="entry name" value="Thiamin diphosphate-binding fold (THDP-binding)"/>
    <property type="match status" value="2"/>
</dbReference>
<keyword evidence="2 3" id="KW-0786">Thiamine pyrophosphate</keyword>
<feature type="domain" description="Thiamine pyrophosphate enzyme central" evidence="4">
    <location>
        <begin position="205"/>
        <end position="341"/>
    </location>
</feature>
<evidence type="ECO:0000256" key="2">
    <source>
        <dbReference type="ARBA" id="ARBA00023052"/>
    </source>
</evidence>
<dbReference type="Pfam" id="PF00205">
    <property type="entry name" value="TPP_enzyme_M"/>
    <property type="match status" value="1"/>
</dbReference>
<feature type="domain" description="Thiamine pyrophosphate enzyme TPP-binding" evidence="5">
    <location>
        <begin position="405"/>
        <end position="556"/>
    </location>
</feature>
<dbReference type="Gene3D" id="3.40.50.1220">
    <property type="entry name" value="TPP-binding domain"/>
    <property type="match status" value="1"/>
</dbReference>
<accession>Q0PHX7</accession>
<dbReference type="InterPro" id="IPR012001">
    <property type="entry name" value="Thiamin_PyroP_enz_TPP-bd_dom"/>
</dbReference>
<dbReference type="InterPro" id="IPR012000">
    <property type="entry name" value="Thiamin_PyroP_enz_cen_dom"/>
</dbReference>
<proteinExistence type="inferred from homology"/>
<feature type="domain" description="Thiamine pyrophosphate enzyme N-terminal TPP-binding" evidence="6">
    <location>
        <begin position="10"/>
        <end position="114"/>
    </location>
</feature>
<evidence type="ECO:0000259" key="4">
    <source>
        <dbReference type="Pfam" id="PF00205"/>
    </source>
</evidence>
<dbReference type="GO" id="GO:0000287">
    <property type="term" value="F:magnesium ion binding"/>
    <property type="evidence" value="ECO:0007669"/>
    <property type="project" value="InterPro"/>
</dbReference>
<protein>
    <submittedName>
        <fullName evidence="7">IlvB</fullName>
    </submittedName>
</protein>
<dbReference type="InterPro" id="IPR029061">
    <property type="entry name" value="THDP-binding"/>
</dbReference>